<name>A0A1G8I3L4_9MICC</name>
<keyword evidence="4" id="KW-1185">Reference proteome</keyword>
<dbReference type="EMBL" id="FNDT01000006">
    <property type="protein sequence ID" value="SDI13422.1"/>
    <property type="molecule type" value="Genomic_DNA"/>
</dbReference>
<dbReference type="PANTHER" id="PTHR43058:SF1">
    <property type="entry name" value="DUF427 DOMAIN-CONTAINING PROTEIN"/>
    <property type="match status" value="1"/>
</dbReference>
<dbReference type="RefSeq" id="WP_090586064.1">
    <property type="nucleotide sequence ID" value="NZ_FNDT01000006.1"/>
</dbReference>
<gene>
    <name evidence="3" type="ORF">SAMN04488693_106123</name>
</gene>
<dbReference type="STRING" id="335973.SAMN04488693_106123"/>
<dbReference type="InterPro" id="IPR007361">
    <property type="entry name" value="DUF427"/>
</dbReference>
<dbReference type="OrthoDB" id="285364at2"/>
<dbReference type="Gene3D" id="2.170.150.40">
    <property type="entry name" value="Domain of unknown function (DUF427)"/>
    <property type="match status" value="1"/>
</dbReference>
<protein>
    <submittedName>
        <fullName evidence="3">Uncharacterized conserved protein, DUF427 family</fullName>
    </submittedName>
</protein>
<dbReference type="AlphaFoldDB" id="A0A1G8I3L4"/>
<organism evidence="3 4">
    <name type="scientific">Arthrobacter subterraneus</name>
    <dbReference type="NCBI Taxonomy" id="335973"/>
    <lineage>
        <taxon>Bacteria</taxon>
        <taxon>Bacillati</taxon>
        <taxon>Actinomycetota</taxon>
        <taxon>Actinomycetes</taxon>
        <taxon>Micrococcales</taxon>
        <taxon>Micrococcaceae</taxon>
        <taxon>Arthrobacter</taxon>
    </lineage>
</organism>
<sequence length="167" mass="18218">MRKNQRQRDTPGPGQESVWDYPRPPRVENYPGVVVIEFGGKEIARTGSAVRVLETSHPPVFYIPHADFVQGSLQPVDGTTWCEFKGEAAYYDVAAGSARAERAAWTYPSPTAGFEVLAGAVAVYPGRMDRCLVDGEEVQAQPGAFYGGWITSRVVGPFKGPPGTWGW</sequence>
<dbReference type="Pfam" id="PF04248">
    <property type="entry name" value="NTP_transf_9"/>
    <property type="match status" value="1"/>
</dbReference>
<dbReference type="PANTHER" id="PTHR43058">
    <property type="entry name" value="SLR0655 PROTEIN"/>
    <property type="match status" value="1"/>
</dbReference>
<evidence type="ECO:0000313" key="4">
    <source>
        <dbReference type="Proteomes" id="UP000199258"/>
    </source>
</evidence>
<evidence type="ECO:0000313" key="3">
    <source>
        <dbReference type="EMBL" id="SDI13422.1"/>
    </source>
</evidence>
<evidence type="ECO:0000259" key="2">
    <source>
        <dbReference type="Pfam" id="PF04248"/>
    </source>
</evidence>
<dbReference type="InterPro" id="IPR038694">
    <property type="entry name" value="DUF427_sf"/>
</dbReference>
<accession>A0A1G8I3L4</accession>
<dbReference type="Proteomes" id="UP000199258">
    <property type="component" value="Unassembled WGS sequence"/>
</dbReference>
<evidence type="ECO:0000256" key="1">
    <source>
        <dbReference type="SAM" id="MobiDB-lite"/>
    </source>
</evidence>
<feature type="region of interest" description="Disordered" evidence="1">
    <location>
        <begin position="1"/>
        <end position="25"/>
    </location>
</feature>
<reference evidence="3 4" key="1">
    <citation type="submission" date="2016-10" db="EMBL/GenBank/DDBJ databases">
        <authorList>
            <person name="de Groot N.N."/>
        </authorList>
    </citation>
    <scope>NUCLEOTIDE SEQUENCE [LARGE SCALE GENOMIC DNA]</scope>
    <source>
        <strain evidence="3 4">NP_1H</strain>
    </source>
</reference>
<feature type="domain" description="DUF427" evidence="2">
    <location>
        <begin position="34"/>
        <end position="125"/>
    </location>
</feature>
<proteinExistence type="predicted"/>